<dbReference type="InterPro" id="IPR029154">
    <property type="entry name" value="HIBADH-like_NADP-bd"/>
</dbReference>
<evidence type="ECO:0000259" key="3">
    <source>
        <dbReference type="Pfam" id="PF03446"/>
    </source>
</evidence>
<dbReference type="SUPFAM" id="SSF51735">
    <property type="entry name" value="NAD(P)-binding Rossmann-fold domains"/>
    <property type="match status" value="1"/>
</dbReference>
<keyword evidence="1 5" id="KW-0560">Oxidoreductase</keyword>
<dbReference type="Gene3D" id="1.10.1040.10">
    <property type="entry name" value="N-(1-d-carboxylethyl)-l-norvaline Dehydrogenase, domain 2"/>
    <property type="match status" value="1"/>
</dbReference>
<dbReference type="PIRSF" id="PIRSF000103">
    <property type="entry name" value="HIBADH"/>
    <property type="match status" value="1"/>
</dbReference>
<dbReference type="EC" id="1.1.-.-" evidence="5"/>
<dbReference type="InterPro" id="IPR008927">
    <property type="entry name" value="6-PGluconate_DH-like_C_sf"/>
</dbReference>
<proteinExistence type="predicted"/>
<dbReference type="SUPFAM" id="SSF48179">
    <property type="entry name" value="6-phosphogluconate dehydrogenase C-terminal domain-like"/>
    <property type="match status" value="1"/>
</dbReference>
<keyword evidence="6" id="KW-1185">Reference proteome</keyword>
<dbReference type="InterPro" id="IPR036291">
    <property type="entry name" value="NAD(P)-bd_dom_sf"/>
</dbReference>
<name>A0ABT6X568_9BURK</name>
<feature type="domain" description="3-hydroxyisobutyrate dehydrogenase-like NAD-binding" evidence="4">
    <location>
        <begin position="166"/>
        <end position="277"/>
    </location>
</feature>
<dbReference type="InterPro" id="IPR013328">
    <property type="entry name" value="6PGD_dom2"/>
</dbReference>
<feature type="domain" description="6-phosphogluconate dehydrogenase NADP-binding" evidence="3">
    <location>
        <begin position="3"/>
        <end position="163"/>
    </location>
</feature>
<evidence type="ECO:0000313" key="6">
    <source>
        <dbReference type="Proteomes" id="UP001431902"/>
    </source>
</evidence>
<reference evidence="5" key="1">
    <citation type="submission" date="2023-05" db="EMBL/GenBank/DDBJ databases">
        <title>Limnohabitans sp. strain HM2-2 Genome sequencing and assembly.</title>
        <authorList>
            <person name="Jung Y."/>
        </authorList>
    </citation>
    <scope>NUCLEOTIDE SEQUENCE</scope>
    <source>
        <strain evidence="5">HM2-2</strain>
    </source>
</reference>
<keyword evidence="2" id="KW-0520">NAD</keyword>
<comment type="caution">
    <text evidence="5">The sequence shown here is derived from an EMBL/GenBank/DDBJ whole genome shotgun (WGS) entry which is preliminary data.</text>
</comment>
<dbReference type="PANTHER" id="PTHR43060:SF15">
    <property type="entry name" value="3-HYDROXYISOBUTYRATE DEHYDROGENASE-LIKE 1, MITOCHONDRIAL-RELATED"/>
    <property type="match status" value="1"/>
</dbReference>
<dbReference type="PANTHER" id="PTHR43060">
    <property type="entry name" value="3-HYDROXYISOBUTYRATE DEHYDROGENASE-LIKE 1, MITOCHONDRIAL-RELATED"/>
    <property type="match status" value="1"/>
</dbReference>
<dbReference type="InterPro" id="IPR015815">
    <property type="entry name" value="HIBADH-related"/>
</dbReference>
<dbReference type="GO" id="GO:0016491">
    <property type="term" value="F:oxidoreductase activity"/>
    <property type="evidence" value="ECO:0007669"/>
    <property type="project" value="UniProtKB-KW"/>
</dbReference>
<accession>A0ABT6X568</accession>
<dbReference type="EMBL" id="JASGBH010000003">
    <property type="protein sequence ID" value="MDI9233256.1"/>
    <property type="molecule type" value="Genomic_DNA"/>
</dbReference>
<dbReference type="Proteomes" id="UP001431902">
    <property type="component" value="Unassembled WGS sequence"/>
</dbReference>
<sequence length="293" mass="30155">MKTIGMIGIGMMGHGIASNLLKHGQSLSVLEHPGNQPLDALLAAGARTCATPQALAAQSDVVILCVTGTPQVEAVLLGDEGVLKGMRPGTIVIDCSTAVPASTEKVAALVIAQGGQFLDSPMTRTPKEAAEGRLNLLVGGDAALFETCKPILACFAENIVHTGPIGSGHRMKLLHNYVSLGTVTLLAEAAACAQLAGVDAGTFVEVLSKGGGWGAALDRIKPTLATGDTSGLRFSMSNALKDLSYYNQMARDTQADHTVAQAVKSTLEAACQAGDPNALVPELIGLLVKRQAH</sequence>
<dbReference type="Pfam" id="PF03446">
    <property type="entry name" value="NAD_binding_2"/>
    <property type="match status" value="1"/>
</dbReference>
<protein>
    <submittedName>
        <fullName evidence="5">NAD(P)-dependent oxidoreductase</fullName>
        <ecNumber evidence="5">1.1.-.-</ecNumber>
    </submittedName>
</protein>
<evidence type="ECO:0000259" key="4">
    <source>
        <dbReference type="Pfam" id="PF14833"/>
    </source>
</evidence>
<evidence type="ECO:0000256" key="1">
    <source>
        <dbReference type="ARBA" id="ARBA00023002"/>
    </source>
</evidence>
<dbReference type="InterPro" id="IPR006115">
    <property type="entry name" value="6PGDH_NADP-bd"/>
</dbReference>
<evidence type="ECO:0000313" key="5">
    <source>
        <dbReference type="EMBL" id="MDI9233256.1"/>
    </source>
</evidence>
<dbReference type="Pfam" id="PF14833">
    <property type="entry name" value="NAD_binding_11"/>
    <property type="match status" value="1"/>
</dbReference>
<dbReference type="RefSeq" id="WP_283223656.1">
    <property type="nucleotide sequence ID" value="NZ_JASGBH010000003.1"/>
</dbReference>
<gene>
    <name evidence="5" type="ORF">QLQ16_05325</name>
</gene>
<organism evidence="5 6">
    <name type="scientific">Limnohabitans lacus</name>
    <dbReference type="NCBI Taxonomy" id="3045173"/>
    <lineage>
        <taxon>Bacteria</taxon>
        <taxon>Pseudomonadati</taxon>
        <taxon>Pseudomonadota</taxon>
        <taxon>Betaproteobacteria</taxon>
        <taxon>Burkholderiales</taxon>
        <taxon>Comamonadaceae</taxon>
        <taxon>Limnohabitans</taxon>
    </lineage>
</organism>
<evidence type="ECO:0000256" key="2">
    <source>
        <dbReference type="ARBA" id="ARBA00023027"/>
    </source>
</evidence>
<dbReference type="Gene3D" id="3.40.50.720">
    <property type="entry name" value="NAD(P)-binding Rossmann-like Domain"/>
    <property type="match status" value="1"/>
</dbReference>